<dbReference type="InterPro" id="IPR046955">
    <property type="entry name" value="PHR1-like"/>
</dbReference>
<evidence type="ECO:0000313" key="7">
    <source>
        <dbReference type="EMBL" id="JAT62689.1"/>
    </source>
</evidence>
<dbReference type="InterPro" id="IPR025756">
    <property type="entry name" value="Myb_CC_LHEQLE"/>
</dbReference>
<dbReference type="InterPro" id="IPR009057">
    <property type="entry name" value="Homeodomain-like_sf"/>
</dbReference>
<dbReference type="InterPro" id="IPR006447">
    <property type="entry name" value="Myb_dom_plants"/>
</dbReference>
<dbReference type="EMBL" id="GDJX01005247">
    <property type="protein sequence ID" value="JAT62689.1"/>
    <property type="molecule type" value="Transcribed_RNA"/>
</dbReference>
<accession>A0A1D1Z748</accession>
<evidence type="ECO:0000256" key="3">
    <source>
        <dbReference type="ARBA" id="ARBA00023163"/>
    </source>
</evidence>
<feature type="domain" description="HTH myb-type" evidence="6">
    <location>
        <begin position="246"/>
        <end position="306"/>
    </location>
</feature>
<feature type="compositionally biased region" description="Basic and acidic residues" evidence="5">
    <location>
        <begin position="312"/>
        <end position="326"/>
    </location>
</feature>
<dbReference type="AlphaFoldDB" id="A0A1D1Z748"/>
<proteinExistence type="predicted"/>
<evidence type="ECO:0000256" key="5">
    <source>
        <dbReference type="SAM" id="MobiDB-lite"/>
    </source>
</evidence>
<dbReference type="NCBIfam" id="TIGR01557">
    <property type="entry name" value="myb_SHAQKYF"/>
    <property type="match status" value="1"/>
</dbReference>
<keyword evidence="2" id="KW-0238">DNA-binding</keyword>
<gene>
    <name evidence="7" type="primary">APL_30</name>
    <name evidence="7" type="ORF">g.99798</name>
</gene>
<evidence type="ECO:0000259" key="6">
    <source>
        <dbReference type="PROSITE" id="PS51294"/>
    </source>
</evidence>
<dbReference type="Pfam" id="PF00249">
    <property type="entry name" value="Myb_DNA-binding"/>
    <property type="match status" value="1"/>
</dbReference>
<feature type="region of interest" description="Disordered" evidence="5">
    <location>
        <begin position="390"/>
        <end position="451"/>
    </location>
</feature>
<dbReference type="InterPro" id="IPR017930">
    <property type="entry name" value="Myb_dom"/>
</dbReference>
<reference evidence="7" key="1">
    <citation type="submission" date="2015-07" db="EMBL/GenBank/DDBJ databases">
        <title>Transcriptome Assembly of Anthurium amnicola.</title>
        <authorList>
            <person name="Suzuki J."/>
        </authorList>
    </citation>
    <scope>NUCLEOTIDE SEQUENCE</scope>
</reference>
<dbReference type="Pfam" id="PF14379">
    <property type="entry name" value="Myb_CC_LHEQLE"/>
    <property type="match status" value="1"/>
</dbReference>
<keyword evidence="3" id="KW-0804">Transcription</keyword>
<dbReference type="Gene3D" id="1.10.10.60">
    <property type="entry name" value="Homeodomain-like"/>
    <property type="match status" value="1"/>
</dbReference>
<name>A0A1D1Z748_9ARAE</name>
<evidence type="ECO:0000256" key="1">
    <source>
        <dbReference type="ARBA" id="ARBA00023015"/>
    </source>
</evidence>
<evidence type="ECO:0000256" key="4">
    <source>
        <dbReference type="ARBA" id="ARBA00023242"/>
    </source>
</evidence>
<dbReference type="PROSITE" id="PS51294">
    <property type="entry name" value="HTH_MYB"/>
    <property type="match status" value="1"/>
</dbReference>
<feature type="region of interest" description="Disordered" evidence="5">
    <location>
        <begin position="312"/>
        <end position="337"/>
    </location>
</feature>
<dbReference type="PANTHER" id="PTHR31499:SF79">
    <property type="entry name" value="HTH MYB-TYPE DOMAIN-CONTAINING PROTEIN"/>
    <property type="match status" value="1"/>
</dbReference>
<dbReference type="PANTHER" id="PTHR31499">
    <property type="entry name" value="MYB FAMILY TRANSCRIPTION FACTOR PHL11"/>
    <property type="match status" value="1"/>
</dbReference>
<protein>
    <submittedName>
        <fullName evidence="7">Myb family transcription factor APL</fullName>
    </submittedName>
</protein>
<dbReference type="FunFam" id="1.10.10.60:FF:000002">
    <property type="entry name" value="Myb family transcription factor"/>
    <property type="match status" value="1"/>
</dbReference>
<feature type="compositionally biased region" description="Polar residues" evidence="5">
    <location>
        <begin position="397"/>
        <end position="418"/>
    </location>
</feature>
<dbReference type="InterPro" id="IPR001005">
    <property type="entry name" value="SANT/Myb"/>
</dbReference>
<keyword evidence="1" id="KW-0805">Transcription regulation</keyword>
<dbReference type="SUPFAM" id="SSF46689">
    <property type="entry name" value="Homeodomain-like"/>
    <property type="match status" value="1"/>
</dbReference>
<dbReference type="GO" id="GO:0003700">
    <property type="term" value="F:DNA-binding transcription factor activity"/>
    <property type="evidence" value="ECO:0007669"/>
    <property type="project" value="InterPro"/>
</dbReference>
<evidence type="ECO:0000256" key="2">
    <source>
        <dbReference type="ARBA" id="ARBA00023125"/>
    </source>
</evidence>
<sequence length="451" mass="50504">MSERSVTKVKQSSSLEEGTLPCHSAMLAHNPCIESLNHGKLLDDDLPYGYKSSSPQMEVLPFSFKKLGPDSEPSKSFSCTSHPQDRKFSRSSTFCTSQFSSSSIISEAPFISKLPFFPQLPKIEKPVTSVHASSSPLVVSGDVSILDNESDYSDVMMDFPSLSQDVSEGSFHGENYANNCTPFNEQLELQVLSEELGIVITCSEESPHLDEIYDKPQMFSQCPQINQPSIPSDDVQVHLHPLTSALANKQRLRWTLELHERFVEAVKKLDGAEKATPKGVLKLMDVEGLTIYHVKSHLQKYRLAKYLPETKEGSQEKRIPFSERTKAPSLGNESDTSIQRNMQVMEALRMQMDVQKQLHEQLEVQRALQLRIEENARYLQKILEEQQKVSNLPVADSSPSSTEQTRSRLQLESPQSDHLSPAQAESKVVSTSPRHARKRKATDSITESATG</sequence>
<dbReference type="GO" id="GO:0003677">
    <property type="term" value="F:DNA binding"/>
    <property type="evidence" value="ECO:0007669"/>
    <property type="project" value="UniProtKB-KW"/>
</dbReference>
<keyword evidence="4" id="KW-0539">Nucleus</keyword>
<organism evidence="7">
    <name type="scientific">Anthurium amnicola</name>
    <dbReference type="NCBI Taxonomy" id="1678845"/>
    <lineage>
        <taxon>Eukaryota</taxon>
        <taxon>Viridiplantae</taxon>
        <taxon>Streptophyta</taxon>
        <taxon>Embryophyta</taxon>
        <taxon>Tracheophyta</taxon>
        <taxon>Spermatophyta</taxon>
        <taxon>Magnoliopsida</taxon>
        <taxon>Liliopsida</taxon>
        <taxon>Araceae</taxon>
        <taxon>Pothoideae</taxon>
        <taxon>Potheae</taxon>
        <taxon>Anthurium</taxon>
    </lineage>
</organism>